<dbReference type="AlphaFoldDB" id="A0A6G8APT8"/>
<dbReference type="Gene3D" id="1.10.530.10">
    <property type="match status" value="1"/>
</dbReference>
<dbReference type="InterPro" id="IPR051056">
    <property type="entry name" value="Glycosyl_Hydrolase_73"/>
</dbReference>
<keyword evidence="2 4" id="KW-0378">Hydrolase</keyword>
<evidence type="ECO:0000256" key="1">
    <source>
        <dbReference type="ARBA" id="ARBA00010266"/>
    </source>
</evidence>
<organism evidence="4 5">
    <name type="scientific">Vagococcus coleopterorum</name>
    <dbReference type="NCBI Taxonomy" id="2714946"/>
    <lineage>
        <taxon>Bacteria</taxon>
        <taxon>Bacillati</taxon>
        <taxon>Bacillota</taxon>
        <taxon>Bacilli</taxon>
        <taxon>Lactobacillales</taxon>
        <taxon>Enterococcaceae</taxon>
        <taxon>Vagococcus</taxon>
    </lineage>
</organism>
<dbReference type="PRINTS" id="PR01002">
    <property type="entry name" value="FLGFLGJ"/>
</dbReference>
<evidence type="ECO:0000313" key="4">
    <source>
        <dbReference type="EMBL" id="QIL46933.1"/>
    </source>
</evidence>
<dbReference type="SMART" id="SM00047">
    <property type="entry name" value="LYZ2"/>
    <property type="match status" value="1"/>
</dbReference>
<gene>
    <name evidence="4" type="ORF">G7081_07510</name>
</gene>
<dbReference type="PANTHER" id="PTHR33308">
    <property type="entry name" value="PEPTIDOGLYCAN HYDROLASE FLGJ"/>
    <property type="match status" value="1"/>
</dbReference>
<protein>
    <submittedName>
        <fullName evidence="4">Glycoside hydrolase family 73 protein</fullName>
    </submittedName>
</protein>
<evidence type="ECO:0000259" key="3">
    <source>
        <dbReference type="SMART" id="SM00047"/>
    </source>
</evidence>
<dbReference type="GO" id="GO:0004040">
    <property type="term" value="F:amidase activity"/>
    <property type="evidence" value="ECO:0007669"/>
    <property type="project" value="InterPro"/>
</dbReference>
<reference evidence="4 5" key="1">
    <citation type="submission" date="2020-03" db="EMBL/GenBank/DDBJ databases">
        <title>Vagococcus sp. nov., isolated from beetles.</title>
        <authorList>
            <person name="Hyun D.-W."/>
            <person name="Bae J.-W."/>
        </authorList>
    </citation>
    <scope>NUCLEOTIDE SEQUENCE [LARGE SCALE GENOMIC DNA]</scope>
    <source>
        <strain evidence="4 5">HDW17A</strain>
    </source>
</reference>
<dbReference type="PANTHER" id="PTHR33308:SF10">
    <property type="entry name" value="EXO-GLUCOSAMINIDASE LYTG"/>
    <property type="match status" value="1"/>
</dbReference>
<evidence type="ECO:0000313" key="5">
    <source>
        <dbReference type="Proteomes" id="UP000500890"/>
    </source>
</evidence>
<evidence type="ECO:0000256" key="2">
    <source>
        <dbReference type="ARBA" id="ARBA00022801"/>
    </source>
</evidence>
<keyword evidence="5" id="KW-1185">Reference proteome</keyword>
<dbReference type="Gene3D" id="4.10.80.30">
    <property type="entry name" value="DNA polymerase, domain 6"/>
    <property type="match status" value="1"/>
</dbReference>
<dbReference type="InterPro" id="IPR002901">
    <property type="entry name" value="MGlyc_endo_b_GlcNAc-like_dom"/>
</dbReference>
<dbReference type="KEGG" id="vah:G7081_07510"/>
<dbReference type="RefSeq" id="WP_166008320.1">
    <property type="nucleotide sequence ID" value="NZ_CP049886.1"/>
</dbReference>
<name>A0A6G8APT8_9ENTE</name>
<dbReference type="Proteomes" id="UP000500890">
    <property type="component" value="Chromosome"/>
</dbReference>
<sequence length="204" mass="23331">MAKRKKYRRRKPFLKRVKLWLMSLLAIGLTFYLAMSILTQPNVPFFGNSTSQSDVFIQRVAPHSQKIQREDGLLASISIGQAILESDWGTSGLSQGYNNLFGIKAFGNEPQVTLYTSEFENGEWIEIPASFRSYKSWEESMDDHVDLFKQGVSWNRDLYQGVLGAANYREAAHELQVAGYATDPNYEGKIINVIETYNLQRFDK</sequence>
<dbReference type="EMBL" id="CP049886">
    <property type="protein sequence ID" value="QIL46933.1"/>
    <property type="molecule type" value="Genomic_DNA"/>
</dbReference>
<comment type="similarity">
    <text evidence="1">Belongs to the glycosyl hydrolase 73 family.</text>
</comment>
<accession>A0A6G8APT8</accession>
<proteinExistence type="inferred from homology"/>
<dbReference type="Pfam" id="PF01832">
    <property type="entry name" value="Glucosaminidase"/>
    <property type="match status" value="1"/>
</dbReference>
<feature type="domain" description="Mannosyl-glycoprotein endo-beta-N-acetylglucosamidase-like" evidence="3">
    <location>
        <begin position="42"/>
        <end position="203"/>
    </location>
</feature>